<dbReference type="Proteomes" id="UP000298050">
    <property type="component" value="Unassembled WGS sequence"/>
</dbReference>
<reference evidence="2 3" key="1">
    <citation type="submission" date="2019-04" db="EMBL/GenBank/DDBJ databases">
        <title>Taxonomy of novel Haliea sp. from mangrove soil of West Coast of India.</title>
        <authorList>
            <person name="Verma A."/>
            <person name="Kumar P."/>
            <person name="Krishnamurthi S."/>
        </authorList>
    </citation>
    <scope>NUCLEOTIDE SEQUENCE [LARGE SCALE GENOMIC DNA]</scope>
    <source>
        <strain evidence="2 3">SAOS-164</strain>
    </source>
</reference>
<dbReference type="Pfam" id="PF01455">
    <property type="entry name" value="HupF_HypC"/>
    <property type="match status" value="1"/>
</dbReference>
<keyword evidence="3" id="KW-1185">Reference proteome</keyword>
<evidence type="ECO:0000256" key="1">
    <source>
        <dbReference type="ARBA" id="ARBA00006018"/>
    </source>
</evidence>
<dbReference type="GO" id="GO:0005506">
    <property type="term" value="F:iron ion binding"/>
    <property type="evidence" value="ECO:0007669"/>
    <property type="project" value="TreeGrafter"/>
</dbReference>
<dbReference type="PANTHER" id="PTHR35177:SF2">
    <property type="entry name" value="HYDROGENASE MATURATION FACTOR HYBG"/>
    <property type="match status" value="1"/>
</dbReference>
<proteinExistence type="inferred from homology"/>
<dbReference type="GO" id="GO:1902670">
    <property type="term" value="F:carbon dioxide binding"/>
    <property type="evidence" value="ECO:0007669"/>
    <property type="project" value="TreeGrafter"/>
</dbReference>
<dbReference type="Gene3D" id="2.30.30.140">
    <property type="match status" value="1"/>
</dbReference>
<dbReference type="OrthoDB" id="9806017at2"/>
<evidence type="ECO:0000313" key="3">
    <source>
        <dbReference type="Proteomes" id="UP000298050"/>
    </source>
</evidence>
<dbReference type="SUPFAM" id="SSF159127">
    <property type="entry name" value="HupF/HypC-like"/>
    <property type="match status" value="1"/>
</dbReference>
<dbReference type="PANTHER" id="PTHR35177">
    <property type="entry name" value="HYDROGENASE MATURATION FACTOR HYBG"/>
    <property type="match status" value="1"/>
</dbReference>
<protein>
    <submittedName>
        <fullName evidence="2">HypC/HybG/HupF family hydrogenase formation chaperone</fullName>
    </submittedName>
</protein>
<dbReference type="InterPro" id="IPR001109">
    <property type="entry name" value="Hydrogenase_HupF/HypC"/>
</dbReference>
<dbReference type="PRINTS" id="PR00445">
    <property type="entry name" value="HUPFHYPC"/>
</dbReference>
<dbReference type="RefSeq" id="WP_135443172.1">
    <property type="nucleotide sequence ID" value="NZ_SRLE01000006.1"/>
</dbReference>
<name>A0A4Z0M3S3_9GAMM</name>
<dbReference type="EMBL" id="SRLE01000006">
    <property type="protein sequence ID" value="TGD74333.1"/>
    <property type="molecule type" value="Genomic_DNA"/>
</dbReference>
<gene>
    <name evidence="2" type="ORF">E4634_09460</name>
</gene>
<dbReference type="FunFam" id="2.30.30.140:FF:000022">
    <property type="entry name" value="Hydrogenase assembly chaperone HybG"/>
    <property type="match status" value="1"/>
</dbReference>
<comment type="caution">
    <text evidence="2">The sequence shown here is derived from an EMBL/GenBank/DDBJ whole genome shotgun (WGS) entry which is preliminary data.</text>
</comment>
<sequence length="78" mass="7915">MCLAIPGEILSIDSDADTAVVAVGEVSKSVSLALVGEVAVGDYVLVHVGYALERLDPAEAEKTLALFAEMGGQAEAAP</sequence>
<organism evidence="2 3">
    <name type="scientific">Mangrovimicrobium sediminis</name>
    <dbReference type="NCBI Taxonomy" id="2562682"/>
    <lineage>
        <taxon>Bacteria</taxon>
        <taxon>Pseudomonadati</taxon>
        <taxon>Pseudomonadota</taxon>
        <taxon>Gammaproteobacteria</taxon>
        <taxon>Cellvibrionales</taxon>
        <taxon>Halieaceae</taxon>
        <taxon>Mangrovimicrobium</taxon>
    </lineage>
</organism>
<dbReference type="NCBIfam" id="TIGR00074">
    <property type="entry name" value="hypC_hupF"/>
    <property type="match status" value="1"/>
</dbReference>
<dbReference type="GO" id="GO:0051604">
    <property type="term" value="P:protein maturation"/>
    <property type="evidence" value="ECO:0007669"/>
    <property type="project" value="TreeGrafter"/>
</dbReference>
<dbReference type="AlphaFoldDB" id="A0A4Z0M3S3"/>
<comment type="similarity">
    <text evidence="1">Belongs to the HupF/HypC family.</text>
</comment>
<evidence type="ECO:0000313" key="2">
    <source>
        <dbReference type="EMBL" id="TGD74333.1"/>
    </source>
</evidence>
<accession>A0A4Z0M3S3</accession>